<reference evidence="9" key="1">
    <citation type="submission" date="2017-02" db="UniProtKB">
        <authorList>
            <consortium name="WormBaseParasite"/>
        </authorList>
    </citation>
    <scope>IDENTIFICATION</scope>
</reference>
<evidence type="ECO:0000256" key="3">
    <source>
        <dbReference type="ARBA" id="ARBA00022989"/>
    </source>
</evidence>
<dbReference type="GO" id="GO:0016020">
    <property type="term" value="C:membrane"/>
    <property type="evidence" value="ECO:0007669"/>
    <property type="project" value="UniProtKB-SubCell"/>
</dbReference>
<protein>
    <submittedName>
        <fullName evidence="9">MFS domain-containing protein</fullName>
    </submittedName>
</protein>
<evidence type="ECO:0000313" key="9">
    <source>
        <dbReference type="WBParaSite" id="HNAJ_0001181301-mRNA-1"/>
    </source>
</evidence>
<gene>
    <name evidence="7" type="ORF">HNAJ_LOCUS11802</name>
</gene>
<evidence type="ECO:0000256" key="5">
    <source>
        <dbReference type="SAM" id="Phobius"/>
    </source>
</evidence>
<evidence type="ECO:0000256" key="2">
    <source>
        <dbReference type="ARBA" id="ARBA00022692"/>
    </source>
</evidence>
<feature type="transmembrane region" description="Helical" evidence="5">
    <location>
        <begin position="75"/>
        <end position="92"/>
    </location>
</feature>
<reference evidence="7 8" key="2">
    <citation type="submission" date="2018-11" db="EMBL/GenBank/DDBJ databases">
        <authorList>
            <consortium name="Pathogen Informatics"/>
        </authorList>
    </citation>
    <scope>NUCLEOTIDE SEQUENCE [LARGE SCALE GENOMIC DNA]</scope>
</reference>
<dbReference type="PANTHER" id="PTHR10924">
    <property type="entry name" value="MAJOR FACILITATOR SUPERFAMILY PROTEIN-RELATED"/>
    <property type="match status" value="1"/>
</dbReference>
<dbReference type="OrthoDB" id="422206at2759"/>
<dbReference type="GO" id="GO:0097037">
    <property type="term" value="P:heme export"/>
    <property type="evidence" value="ECO:0007669"/>
    <property type="project" value="TreeGrafter"/>
</dbReference>
<evidence type="ECO:0000256" key="4">
    <source>
        <dbReference type="ARBA" id="ARBA00023136"/>
    </source>
</evidence>
<dbReference type="GO" id="GO:0020037">
    <property type="term" value="F:heme binding"/>
    <property type="evidence" value="ECO:0007669"/>
    <property type="project" value="TreeGrafter"/>
</dbReference>
<dbReference type="InterPro" id="IPR036259">
    <property type="entry name" value="MFS_trans_sf"/>
</dbReference>
<evidence type="ECO:0000313" key="8">
    <source>
        <dbReference type="Proteomes" id="UP000278807"/>
    </source>
</evidence>
<evidence type="ECO:0000256" key="1">
    <source>
        <dbReference type="ARBA" id="ARBA00004141"/>
    </source>
</evidence>
<organism evidence="9">
    <name type="scientific">Rodentolepis nana</name>
    <name type="common">Dwarf tapeworm</name>
    <name type="synonym">Hymenolepis nana</name>
    <dbReference type="NCBI Taxonomy" id="102285"/>
    <lineage>
        <taxon>Eukaryota</taxon>
        <taxon>Metazoa</taxon>
        <taxon>Spiralia</taxon>
        <taxon>Lophotrochozoa</taxon>
        <taxon>Platyhelminthes</taxon>
        <taxon>Cestoda</taxon>
        <taxon>Eucestoda</taxon>
        <taxon>Cyclophyllidea</taxon>
        <taxon>Hymenolepididae</taxon>
        <taxon>Rodentolepis</taxon>
    </lineage>
</organism>
<dbReference type="EMBL" id="UZAE01013801">
    <property type="protein sequence ID" value="VDO11389.1"/>
    <property type="molecule type" value="Genomic_DNA"/>
</dbReference>
<feature type="chain" id="PRO_5043132070" evidence="6">
    <location>
        <begin position="25"/>
        <end position="95"/>
    </location>
</feature>
<evidence type="ECO:0000313" key="7">
    <source>
        <dbReference type="EMBL" id="VDO11389.1"/>
    </source>
</evidence>
<keyword evidence="3 5" id="KW-1133">Transmembrane helix</keyword>
<evidence type="ECO:0000256" key="6">
    <source>
        <dbReference type="SAM" id="SignalP"/>
    </source>
</evidence>
<keyword evidence="8" id="KW-1185">Reference proteome</keyword>
<keyword evidence="4 5" id="KW-0472">Membrane</keyword>
<comment type="subcellular location">
    <subcellularLocation>
        <location evidence="1">Membrane</location>
        <topology evidence="1">Multi-pass membrane protein</topology>
    </subcellularLocation>
</comment>
<accession>A0A0R3TVG5</accession>
<dbReference type="SUPFAM" id="SSF103473">
    <property type="entry name" value="MFS general substrate transporter"/>
    <property type="match status" value="1"/>
</dbReference>
<dbReference type="GO" id="GO:0015232">
    <property type="term" value="F:heme transmembrane transporter activity"/>
    <property type="evidence" value="ECO:0007669"/>
    <property type="project" value="TreeGrafter"/>
</dbReference>
<dbReference type="WBParaSite" id="HNAJ_0001181301-mRNA-1">
    <property type="protein sequence ID" value="HNAJ_0001181301-mRNA-1"/>
    <property type="gene ID" value="HNAJ_0001181301"/>
</dbReference>
<dbReference type="Proteomes" id="UP000278807">
    <property type="component" value="Unassembled WGS sequence"/>
</dbReference>
<dbReference type="InterPro" id="IPR049680">
    <property type="entry name" value="FLVCR1-2_SLC49-like"/>
</dbReference>
<dbReference type="PANTHER" id="PTHR10924:SF4">
    <property type="entry name" value="GH15861P"/>
    <property type="match status" value="1"/>
</dbReference>
<proteinExistence type="predicted"/>
<keyword evidence="2 5" id="KW-0812">Transmembrane</keyword>
<name>A0A0R3TVG5_RODNA</name>
<dbReference type="AlphaFoldDB" id="A0A0R3TVG5"/>
<keyword evidence="6" id="KW-0732">Signal</keyword>
<dbReference type="STRING" id="102285.A0A0R3TVG5"/>
<feature type="signal peptide" evidence="6">
    <location>
        <begin position="1"/>
        <end position="24"/>
    </location>
</feature>
<feature type="transmembrane region" description="Helical" evidence="5">
    <location>
        <begin position="44"/>
        <end position="63"/>
    </location>
</feature>
<sequence>MGSLYSPHISALFFTVSLLGSFQSGFLPLGFEFAAEITYPIDEAITTGLLNTSASVFGIAFTYSSSALLRSFGPLVTNIFVLVCLLVTALPACES</sequence>